<organism evidence="3 4">
    <name type="scientific">Armadillidium nasatum</name>
    <dbReference type="NCBI Taxonomy" id="96803"/>
    <lineage>
        <taxon>Eukaryota</taxon>
        <taxon>Metazoa</taxon>
        <taxon>Ecdysozoa</taxon>
        <taxon>Arthropoda</taxon>
        <taxon>Crustacea</taxon>
        <taxon>Multicrustacea</taxon>
        <taxon>Malacostraca</taxon>
        <taxon>Eumalacostraca</taxon>
        <taxon>Peracarida</taxon>
        <taxon>Isopoda</taxon>
        <taxon>Oniscidea</taxon>
        <taxon>Crinocheta</taxon>
        <taxon>Armadillidiidae</taxon>
        <taxon>Armadillidium</taxon>
    </lineage>
</organism>
<dbReference type="GO" id="GO:0005789">
    <property type="term" value="C:endoplasmic reticulum membrane"/>
    <property type="evidence" value="ECO:0007669"/>
    <property type="project" value="TreeGrafter"/>
</dbReference>
<feature type="transmembrane region" description="Helical" evidence="2">
    <location>
        <begin position="300"/>
        <end position="320"/>
    </location>
</feature>
<dbReference type="InterPro" id="IPR011990">
    <property type="entry name" value="TPR-like_helical_dom_sf"/>
</dbReference>
<feature type="region of interest" description="Disordered" evidence="1">
    <location>
        <begin position="1"/>
        <end position="20"/>
    </location>
</feature>
<keyword evidence="2" id="KW-0812">Transmembrane</keyword>
<reference evidence="3 4" key="1">
    <citation type="journal article" date="2019" name="PLoS Biol.">
        <title>Sex chromosomes control vertical transmission of feminizing Wolbachia symbionts in an isopod.</title>
        <authorList>
            <person name="Becking T."/>
            <person name="Chebbi M.A."/>
            <person name="Giraud I."/>
            <person name="Moumen B."/>
            <person name="Laverre T."/>
            <person name="Caubet Y."/>
            <person name="Peccoud J."/>
            <person name="Gilbert C."/>
            <person name="Cordaux R."/>
        </authorList>
    </citation>
    <scope>NUCLEOTIDE SEQUENCE [LARGE SCALE GENOMIC DNA]</scope>
    <source>
        <strain evidence="3">ANa2</strain>
        <tissue evidence="3">Whole body excluding digestive tract and cuticle</tissue>
    </source>
</reference>
<name>A0A5N5SM00_9CRUS</name>
<dbReference type="GO" id="GO:0030968">
    <property type="term" value="P:endoplasmic reticulum unfolded protein response"/>
    <property type="evidence" value="ECO:0007669"/>
    <property type="project" value="TreeGrafter"/>
</dbReference>
<keyword evidence="2" id="KW-0472">Membrane</keyword>
<gene>
    <name evidence="3" type="ORF">Anas_08539</name>
</gene>
<evidence type="ECO:0000313" key="3">
    <source>
        <dbReference type="EMBL" id="KAB7495114.1"/>
    </source>
</evidence>
<dbReference type="Gene3D" id="1.25.40.10">
    <property type="entry name" value="Tetratricopeptide repeat domain"/>
    <property type="match status" value="1"/>
</dbReference>
<keyword evidence="2" id="KW-1133">Transmembrane helix</keyword>
<dbReference type="Pfam" id="PF20023">
    <property type="entry name" value="WSLR"/>
    <property type="match status" value="1"/>
</dbReference>
<evidence type="ECO:0000256" key="2">
    <source>
        <dbReference type="SAM" id="Phobius"/>
    </source>
</evidence>
<keyword evidence="4" id="KW-1185">Reference proteome</keyword>
<evidence type="ECO:0000313" key="4">
    <source>
        <dbReference type="Proteomes" id="UP000326759"/>
    </source>
</evidence>
<dbReference type="EMBL" id="SEYY01023062">
    <property type="protein sequence ID" value="KAB7495114.1"/>
    <property type="molecule type" value="Genomic_DNA"/>
</dbReference>
<dbReference type="AlphaFoldDB" id="A0A5N5SM00"/>
<dbReference type="OrthoDB" id="5865303at2759"/>
<dbReference type="PRINTS" id="PR02060">
    <property type="entry name" value="WOLFFAMILY"/>
</dbReference>
<dbReference type="InterPro" id="IPR045458">
    <property type="entry name" value="Wolframin_Sel1-like_rpt"/>
</dbReference>
<dbReference type="PANTHER" id="PTHR13098:SF3">
    <property type="entry name" value="WOLFRAMIN"/>
    <property type="match status" value="1"/>
</dbReference>
<proteinExistence type="predicted"/>
<dbReference type="PANTHER" id="PTHR13098">
    <property type="entry name" value="WOLFRAMIN"/>
    <property type="match status" value="1"/>
</dbReference>
<dbReference type="InterPro" id="IPR026209">
    <property type="entry name" value="Wolframin_fam"/>
</dbReference>
<dbReference type="GO" id="GO:0055074">
    <property type="term" value="P:calcium ion homeostasis"/>
    <property type="evidence" value="ECO:0007669"/>
    <property type="project" value="TreeGrafter"/>
</dbReference>
<protein>
    <recommendedName>
        <fullName evidence="5">Wolframin</fullName>
    </recommendedName>
</protein>
<feature type="transmembrane region" description="Helical" evidence="2">
    <location>
        <begin position="276"/>
        <end position="294"/>
    </location>
</feature>
<evidence type="ECO:0000256" key="1">
    <source>
        <dbReference type="SAM" id="MobiDB-lite"/>
    </source>
</evidence>
<feature type="compositionally biased region" description="Low complexity" evidence="1">
    <location>
        <begin position="1"/>
        <end position="11"/>
    </location>
</feature>
<accession>A0A5N5SM00</accession>
<sequence length="371" mass="42730">MVAITSSSSSSTNGSHDATPPIYVCHDSKAEIYSQKKITRKQWSVQGEPRTLLKRLRSQLAEDGCAESQLSMAKTLLEHSEDLNYEENCHQAVFWLTQASFQGSLEATELLRKCFDDGTGICEQNYQDVKRCLEMDQQEKLAVVATKNLFTSLSEGNDFVTERRVLAKFYEICKIDCHENLNSKISSGDKCEIKSYLQDKFGSRRLSESSIISAGLEFIKGEIPSAVRIQSSILPFNEDEENLFWKRYVSLLQEFILTSIESNLAQKFSIFSKTPVAFCFSLILTLSLFFLYSFSFSKFYIVSTYCLWLVCFFVMSYSSITIMVRRKNQRIFCVWGQVFQEFNSELDIDVATRRYKYKCIHYYAAYFSELA</sequence>
<evidence type="ECO:0008006" key="5">
    <source>
        <dbReference type="Google" id="ProtNLM"/>
    </source>
</evidence>
<comment type="caution">
    <text evidence="3">The sequence shown here is derived from an EMBL/GenBank/DDBJ whole genome shotgun (WGS) entry which is preliminary data.</text>
</comment>
<dbReference type="Proteomes" id="UP000326759">
    <property type="component" value="Unassembled WGS sequence"/>
</dbReference>